<reference evidence="1 2" key="1">
    <citation type="submission" date="2018-05" db="EMBL/GenBank/DDBJ databases">
        <title>Evolution of GPA BGCs.</title>
        <authorList>
            <person name="Waglechner N."/>
            <person name="Wright G.D."/>
        </authorList>
    </citation>
    <scope>NUCLEOTIDE SEQUENCE [LARGE SCALE GENOMIC DNA]</scope>
    <source>
        <strain evidence="1 2">DSM 5908</strain>
    </source>
</reference>
<evidence type="ECO:0000313" key="2">
    <source>
        <dbReference type="Proteomes" id="UP000286716"/>
    </source>
</evidence>
<keyword evidence="2" id="KW-1185">Reference proteome</keyword>
<organism evidence="1 2">
    <name type="scientific">Amycolatopsis balhimycina DSM 5908</name>
    <dbReference type="NCBI Taxonomy" id="1081091"/>
    <lineage>
        <taxon>Bacteria</taxon>
        <taxon>Bacillati</taxon>
        <taxon>Actinomycetota</taxon>
        <taxon>Actinomycetes</taxon>
        <taxon>Pseudonocardiales</taxon>
        <taxon>Pseudonocardiaceae</taxon>
        <taxon>Amycolatopsis</taxon>
    </lineage>
</organism>
<dbReference type="OrthoDB" id="3625242at2"/>
<proteinExistence type="predicted"/>
<sequence length="102" mass="11177">MAMRLQLIEGVELLDTWAEAASQVERNAVYEALFSVSDGSAFLVYDVFGDSRDPGNFILLVKADLVLKIMIRPAESVFEIRYVGGLDESVDDSAQQEATGSD</sequence>
<dbReference type="Proteomes" id="UP000286716">
    <property type="component" value="Unassembled WGS sequence"/>
</dbReference>
<accession>A0A428W6V3</accession>
<name>A0A428W6V3_AMYBA</name>
<dbReference type="Pfam" id="PF19748">
    <property type="entry name" value="DUF6235"/>
    <property type="match status" value="1"/>
</dbReference>
<evidence type="ECO:0000313" key="1">
    <source>
        <dbReference type="EMBL" id="RSM38836.1"/>
    </source>
</evidence>
<comment type="caution">
    <text evidence="1">The sequence shown here is derived from an EMBL/GenBank/DDBJ whole genome shotgun (WGS) entry which is preliminary data.</text>
</comment>
<gene>
    <name evidence="1" type="ORF">DMA12_31680</name>
</gene>
<dbReference type="AlphaFoldDB" id="A0A428W6V3"/>
<dbReference type="EMBL" id="QHHU01000054">
    <property type="protein sequence ID" value="RSM38836.1"/>
    <property type="molecule type" value="Genomic_DNA"/>
</dbReference>
<dbReference type="InterPro" id="IPR046202">
    <property type="entry name" value="DUF6235"/>
</dbReference>
<protein>
    <submittedName>
        <fullName evidence="1">Uncharacterized protein</fullName>
    </submittedName>
</protein>